<dbReference type="OrthoDB" id="432970at2759"/>
<dbReference type="Pfam" id="PF26431">
    <property type="entry name" value="DUF8117"/>
    <property type="match status" value="1"/>
</dbReference>
<evidence type="ECO:0000256" key="3">
    <source>
        <dbReference type="ARBA" id="ARBA00022833"/>
    </source>
</evidence>
<organism evidence="7 8">
    <name type="scientific">Exaiptasia diaphana</name>
    <name type="common">Tropical sea anemone</name>
    <name type="synonym">Aiptasia pulchella</name>
    <dbReference type="NCBI Taxonomy" id="2652724"/>
    <lineage>
        <taxon>Eukaryota</taxon>
        <taxon>Metazoa</taxon>
        <taxon>Cnidaria</taxon>
        <taxon>Anthozoa</taxon>
        <taxon>Hexacorallia</taxon>
        <taxon>Actiniaria</taxon>
        <taxon>Aiptasiidae</taxon>
        <taxon>Exaiptasia</taxon>
    </lineage>
</organism>
<feature type="compositionally biased region" description="Basic and acidic residues" evidence="5">
    <location>
        <begin position="208"/>
        <end position="220"/>
    </location>
</feature>
<evidence type="ECO:0000256" key="4">
    <source>
        <dbReference type="PROSITE-ProRule" id="PRU00134"/>
    </source>
</evidence>
<feature type="compositionally biased region" description="Basic and acidic residues" evidence="5">
    <location>
        <begin position="390"/>
        <end position="412"/>
    </location>
</feature>
<keyword evidence="2 4" id="KW-0863">Zinc-finger</keyword>
<keyword evidence="8" id="KW-1185">Reference proteome</keyword>
<feature type="compositionally biased region" description="Basic and acidic residues" evidence="5">
    <location>
        <begin position="316"/>
        <end position="328"/>
    </location>
</feature>
<evidence type="ECO:0000313" key="8">
    <source>
        <dbReference type="Proteomes" id="UP000887567"/>
    </source>
</evidence>
<protein>
    <recommendedName>
        <fullName evidence="6">MYND-type domain-containing protein</fullName>
    </recommendedName>
</protein>
<feature type="region of interest" description="Disordered" evidence="5">
    <location>
        <begin position="186"/>
        <end position="220"/>
    </location>
</feature>
<dbReference type="OMA" id="RHACANC"/>
<feature type="region of interest" description="Disordered" evidence="5">
    <location>
        <begin position="258"/>
        <end position="328"/>
    </location>
</feature>
<proteinExistence type="predicted"/>
<dbReference type="KEGG" id="epa:110253464"/>
<accession>A0A913Y6S3</accession>
<dbReference type="Proteomes" id="UP000887567">
    <property type="component" value="Unplaced"/>
</dbReference>
<evidence type="ECO:0000259" key="6">
    <source>
        <dbReference type="PROSITE" id="PS50865"/>
    </source>
</evidence>
<dbReference type="InterPro" id="IPR058430">
    <property type="entry name" value="DUF8117"/>
</dbReference>
<dbReference type="SUPFAM" id="SSF144232">
    <property type="entry name" value="HIT/MYND zinc finger-like"/>
    <property type="match status" value="1"/>
</dbReference>
<name>A0A913Y6S3_EXADI</name>
<dbReference type="PROSITE" id="PS50865">
    <property type="entry name" value="ZF_MYND_2"/>
    <property type="match status" value="1"/>
</dbReference>
<feature type="compositionally biased region" description="Low complexity" evidence="5">
    <location>
        <begin position="186"/>
        <end position="203"/>
    </location>
</feature>
<dbReference type="EnsemblMetazoa" id="XM_021060376.1">
    <property type="protein sequence ID" value="XP_020916035.1"/>
    <property type="gene ID" value="LOC110253464"/>
</dbReference>
<dbReference type="AlphaFoldDB" id="A0A913Y6S3"/>
<dbReference type="GO" id="GO:0008270">
    <property type="term" value="F:zinc ion binding"/>
    <property type="evidence" value="ECO:0007669"/>
    <property type="project" value="UniProtKB-KW"/>
</dbReference>
<dbReference type="Gene3D" id="6.10.140.2220">
    <property type="match status" value="1"/>
</dbReference>
<feature type="compositionally biased region" description="Basic and acidic residues" evidence="5">
    <location>
        <begin position="258"/>
        <end position="308"/>
    </location>
</feature>
<dbReference type="InterPro" id="IPR002893">
    <property type="entry name" value="Znf_MYND"/>
</dbReference>
<feature type="domain" description="MYND-type" evidence="6">
    <location>
        <begin position="420"/>
        <end position="464"/>
    </location>
</feature>
<evidence type="ECO:0000256" key="5">
    <source>
        <dbReference type="SAM" id="MobiDB-lite"/>
    </source>
</evidence>
<evidence type="ECO:0000256" key="2">
    <source>
        <dbReference type="ARBA" id="ARBA00022771"/>
    </source>
</evidence>
<dbReference type="GeneID" id="110253464"/>
<feature type="region of interest" description="Disordered" evidence="5">
    <location>
        <begin position="390"/>
        <end position="417"/>
    </location>
</feature>
<sequence length="471" mass="54848">MESSMREVSFRTSDFDLFGQDMSPADYEFFKKHSGAFKRMMEDQSKEKKQEFVDAFKEFSVSHGCLKDISAKTDSRLVYLQEATQMYKETFVNGKLSTAKNIVTDAAILAQNKNLLPNMGAKSYSRDPFFHKETRDVFRRLFGSPSVDGTFIKVICILPLHIKFGGSICRYLRRWLDVEPVRSLPSQASASKKSSKQSGAPPGRSTSKKKEKELAKLKEEEDRKEFQRFQMFINEFVASQETDPYRLSQIKAALEAFEHPDFVRPEPESTIPDEKPSEKTETVESHNEKHLSLAEHLENKKTKGKNDDQNSSENKIPSEEKDDVYTDKMMEHYQNEGFFKPMSSEKETDEDKIDDIEKMLLLNKPHPNEQYEQLLGKKLSKENELKLKQCKENAKQQRKADKKSDDVWSHHDKERKRHACANCRKVEPEPKTFKKCQRCRGKRTKFYCSRTCQETDWLVHRDDHNSIEDVT</sequence>
<keyword evidence="3" id="KW-0862">Zinc</keyword>
<evidence type="ECO:0000256" key="1">
    <source>
        <dbReference type="ARBA" id="ARBA00022723"/>
    </source>
</evidence>
<reference evidence="7" key="1">
    <citation type="submission" date="2022-11" db="UniProtKB">
        <authorList>
            <consortium name="EnsemblMetazoa"/>
        </authorList>
    </citation>
    <scope>IDENTIFICATION</scope>
</reference>
<evidence type="ECO:0000313" key="7">
    <source>
        <dbReference type="EnsemblMetazoa" id="XP_020916035.1"/>
    </source>
</evidence>
<dbReference type="RefSeq" id="XP_020916035.1">
    <property type="nucleotide sequence ID" value="XM_021060376.1"/>
</dbReference>
<keyword evidence="1" id="KW-0479">Metal-binding</keyword>
<dbReference type="Pfam" id="PF01753">
    <property type="entry name" value="zf-MYND"/>
    <property type="match status" value="1"/>
</dbReference>